<evidence type="ECO:0000259" key="1">
    <source>
        <dbReference type="Pfam" id="PF13280"/>
    </source>
</evidence>
<dbReference type="EMBL" id="ACLA01000013">
    <property type="protein sequence ID" value="EEQ48682.1"/>
    <property type="molecule type" value="Genomic_DNA"/>
</dbReference>
<dbReference type="HOGENOM" id="CLU_1509573_0_0_9"/>
<protein>
    <submittedName>
        <fullName evidence="3">Uncharacterized protein</fullName>
    </submittedName>
</protein>
<dbReference type="InterPro" id="IPR051534">
    <property type="entry name" value="CBASS_pafABC_assoc_protein"/>
</dbReference>
<proteinExistence type="predicted"/>
<sequence length="178" mass="21075">MAIISFTYNSYGKDFQLHPRRKEPYIVNPYQMVANQGRYYLLCSYDTSNRLSHYRLDYMTKLEMLDEKVKPMDQMEDFVQGYSLPKHMAEHIYMFSSPSVQVKMRVSEYKMGALIDWFGKEFRIVQEESGKLIVSVACNKLAMRYWALQYGEYAEILEPESLRDDIRDAVDCMGSVYR</sequence>
<evidence type="ECO:0000313" key="3">
    <source>
        <dbReference type="EMBL" id="EEQ48682.1"/>
    </source>
</evidence>
<evidence type="ECO:0000313" key="4">
    <source>
        <dbReference type="Proteomes" id="UP000005309"/>
    </source>
</evidence>
<keyword evidence="4" id="KW-1185">Reference proteome</keyword>
<comment type="caution">
    <text evidence="3">The sequence shown here is derived from an EMBL/GenBank/DDBJ whole genome shotgun (WGS) entry which is preliminary data.</text>
</comment>
<dbReference type="OrthoDB" id="9772503at2"/>
<gene>
    <name evidence="3" type="ORF">HMPREF0908_0964</name>
</gene>
<feature type="domain" description="WYL" evidence="1">
    <location>
        <begin position="4"/>
        <end position="64"/>
    </location>
</feature>
<feature type="domain" description="WCX" evidence="2">
    <location>
        <begin position="99"/>
        <end position="171"/>
    </location>
</feature>
<dbReference type="PANTHER" id="PTHR34580">
    <property type="match status" value="1"/>
</dbReference>
<dbReference type="Proteomes" id="UP000005309">
    <property type="component" value="Unassembled WGS sequence"/>
</dbReference>
<organism evidence="3 4">
    <name type="scientific">Selenomonas flueggei ATCC 43531</name>
    <dbReference type="NCBI Taxonomy" id="638302"/>
    <lineage>
        <taxon>Bacteria</taxon>
        <taxon>Bacillati</taxon>
        <taxon>Bacillota</taxon>
        <taxon>Negativicutes</taxon>
        <taxon>Selenomonadales</taxon>
        <taxon>Selenomonadaceae</taxon>
        <taxon>Selenomonas</taxon>
    </lineage>
</organism>
<dbReference type="RefSeq" id="WP_006689698.1">
    <property type="nucleotide sequence ID" value="NZ_GG694006.1"/>
</dbReference>
<dbReference type="InterPro" id="IPR057727">
    <property type="entry name" value="WCX_dom"/>
</dbReference>
<name>C4V370_9FIRM</name>
<dbReference type="STRING" id="638302.HMPREF0908_0964"/>
<accession>C4V370</accession>
<dbReference type="InterPro" id="IPR026881">
    <property type="entry name" value="WYL_dom"/>
</dbReference>
<reference evidence="3 4" key="1">
    <citation type="submission" date="2009-04" db="EMBL/GenBank/DDBJ databases">
        <authorList>
            <person name="Qin X."/>
            <person name="Bachman B."/>
            <person name="Battles P."/>
            <person name="Bell A."/>
            <person name="Bess C."/>
            <person name="Bickham C."/>
            <person name="Chaboub L."/>
            <person name="Chen D."/>
            <person name="Coyle M."/>
            <person name="Deiros D.R."/>
            <person name="Dinh H."/>
            <person name="Forbes L."/>
            <person name="Fowler G."/>
            <person name="Francisco L."/>
            <person name="Fu Q."/>
            <person name="Gubbala S."/>
            <person name="Hale W."/>
            <person name="Han Y."/>
            <person name="Hemphill L."/>
            <person name="Highlander S.K."/>
            <person name="Hirani K."/>
            <person name="Hogues M."/>
            <person name="Jackson L."/>
            <person name="Jakkamsetti A."/>
            <person name="Javaid M."/>
            <person name="Jiang H."/>
            <person name="Korchina V."/>
            <person name="Kovar C."/>
            <person name="Lara F."/>
            <person name="Lee S."/>
            <person name="Mata R."/>
            <person name="Mathew T."/>
            <person name="Moen C."/>
            <person name="Morales K."/>
            <person name="Munidasa M."/>
            <person name="Nazareth L."/>
            <person name="Ngo R."/>
            <person name="Nguyen L."/>
            <person name="Okwuonu G."/>
            <person name="Ongeri F."/>
            <person name="Patil S."/>
            <person name="Petrosino J."/>
            <person name="Pham C."/>
            <person name="Pham P."/>
            <person name="Pu L.-L."/>
            <person name="Puazo M."/>
            <person name="Raj R."/>
            <person name="Reid J."/>
            <person name="Rouhana J."/>
            <person name="Saada N."/>
            <person name="Shang Y."/>
            <person name="Simmons D."/>
            <person name="Thornton R."/>
            <person name="Warren J."/>
            <person name="Weissenberger G."/>
            <person name="Zhang J."/>
            <person name="Zhang L."/>
            <person name="Zhou C."/>
            <person name="Zhu D."/>
            <person name="Muzny D."/>
            <person name="Worley K."/>
            <person name="Gibbs R."/>
        </authorList>
    </citation>
    <scope>NUCLEOTIDE SEQUENCE [LARGE SCALE GENOMIC DNA]</scope>
    <source>
        <strain evidence="3 4">ATCC 43531</strain>
    </source>
</reference>
<dbReference type="PROSITE" id="PS52050">
    <property type="entry name" value="WYL"/>
    <property type="match status" value="1"/>
</dbReference>
<evidence type="ECO:0000259" key="2">
    <source>
        <dbReference type="Pfam" id="PF25583"/>
    </source>
</evidence>
<dbReference type="PANTHER" id="PTHR34580:SF1">
    <property type="entry name" value="PROTEIN PAFC"/>
    <property type="match status" value="1"/>
</dbReference>
<dbReference type="eggNOG" id="COG2378">
    <property type="taxonomic scope" value="Bacteria"/>
</dbReference>
<dbReference type="Pfam" id="PF13280">
    <property type="entry name" value="WYL"/>
    <property type="match status" value="1"/>
</dbReference>
<dbReference type="Pfam" id="PF25583">
    <property type="entry name" value="WCX"/>
    <property type="match status" value="1"/>
</dbReference>
<dbReference type="AlphaFoldDB" id="C4V370"/>